<dbReference type="EMBL" id="JAUSUY010000001">
    <property type="protein sequence ID" value="MDT3424759.1"/>
    <property type="molecule type" value="Genomic_DNA"/>
</dbReference>
<feature type="transmembrane region" description="Helical" evidence="8">
    <location>
        <begin position="276"/>
        <end position="298"/>
    </location>
</feature>
<keyword evidence="4 8" id="KW-1003">Cell membrane</keyword>
<protein>
    <recommendedName>
        <fullName evidence="8">Transport permease protein</fullName>
    </recommendedName>
</protein>
<evidence type="ECO:0000256" key="3">
    <source>
        <dbReference type="ARBA" id="ARBA00022448"/>
    </source>
</evidence>
<keyword evidence="3 8" id="KW-0813">Transport</keyword>
<evidence type="ECO:0000256" key="2">
    <source>
        <dbReference type="ARBA" id="ARBA00007783"/>
    </source>
</evidence>
<dbReference type="InterPro" id="IPR000412">
    <property type="entry name" value="ABC_2_transport"/>
</dbReference>
<dbReference type="InterPro" id="IPR013525">
    <property type="entry name" value="ABC2_TM"/>
</dbReference>
<gene>
    <name evidence="10" type="ORF">J2Z22_000271</name>
</gene>
<organism evidence="10 11">
    <name type="scientific">Paenibacillus forsythiae</name>
    <dbReference type="NCBI Taxonomy" id="365616"/>
    <lineage>
        <taxon>Bacteria</taxon>
        <taxon>Bacillati</taxon>
        <taxon>Bacillota</taxon>
        <taxon>Bacilli</taxon>
        <taxon>Bacillales</taxon>
        <taxon>Paenibacillaceae</taxon>
        <taxon>Paenibacillus</taxon>
    </lineage>
</organism>
<accession>A0ABU3H1R6</accession>
<feature type="transmembrane region" description="Helical" evidence="8">
    <location>
        <begin position="244"/>
        <end position="270"/>
    </location>
</feature>
<reference evidence="10 11" key="1">
    <citation type="submission" date="2023-07" db="EMBL/GenBank/DDBJ databases">
        <title>Genomic Encyclopedia of Type Strains, Phase IV (KMG-IV): sequencing the most valuable type-strain genomes for metagenomic binning, comparative biology and taxonomic classification.</title>
        <authorList>
            <person name="Goeker M."/>
        </authorList>
    </citation>
    <scope>NUCLEOTIDE SEQUENCE [LARGE SCALE GENOMIC DNA]</scope>
    <source>
        <strain evidence="10 11">T98</strain>
    </source>
</reference>
<dbReference type="PRINTS" id="PR00164">
    <property type="entry name" value="ABC2TRNSPORT"/>
</dbReference>
<dbReference type="Pfam" id="PF12698">
    <property type="entry name" value="ABC2_membrane_3"/>
    <property type="match status" value="1"/>
</dbReference>
<comment type="subcellular location">
    <subcellularLocation>
        <location evidence="1 8">Cell membrane</location>
        <topology evidence="1 8">Multi-pass membrane protein</topology>
    </subcellularLocation>
</comment>
<dbReference type="PANTHER" id="PTHR30294:SF29">
    <property type="entry name" value="MULTIDRUG ABC TRANSPORTER PERMEASE YBHS-RELATED"/>
    <property type="match status" value="1"/>
</dbReference>
<evidence type="ECO:0000256" key="7">
    <source>
        <dbReference type="ARBA" id="ARBA00023136"/>
    </source>
</evidence>
<evidence type="ECO:0000313" key="11">
    <source>
        <dbReference type="Proteomes" id="UP001248709"/>
    </source>
</evidence>
<comment type="similarity">
    <text evidence="2 8">Belongs to the ABC-2 integral membrane protein family.</text>
</comment>
<dbReference type="PANTHER" id="PTHR30294">
    <property type="entry name" value="MEMBRANE COMPONENT OF ABC TRANSPORTER YHHJ-RELATED"/>
    <property type="match status" value="1"/>
</dbReference>
<dbReference type="InterPro" id="IPR047817">
    <property type="entry name" value="ABC2_TM_bact-type"/>
</dbReference>
<keyword evidence="7 8" id="KW-0472">Membrane</keyword>
<keyword evidence="11" id="KW-1185">Reference proteome</keyword>
<feature type="transmembrane region" description="Helical" evidence="8">
    <location>
        <begin position="361"/>
        <end position="380"/>
    </location>
</feature>
<evidence type="ECO:0000256" key="8">
    <source>
        <dbReference type="RuleBase" id="RU361157"/>
    </source>
</evidence>
<keyword evidence="6 8" id="KW-1133">Transmembrane helix</keyword>
<proteinExistence type="inferred from homology"/>
<dbReference type="InterPro" id="IPR051449">
    <property type="entry name" value="ABC-2_transporter_component"/>
</dbReference>
<keyword evidence="5 8" id="KW-0812">Transmembrane</keyword>
<sequence>MRARERRRIMNNRFSFQRFWSIVKKEFFQIIRDPVSIKVPIVIPIVWIVLFGYSVQSNVDHIKMAVFDQSKSHESRELVSRFANSGFFVNAYGVSGLPDMSHLFDSNKIRAGIIIPPDYVQAIQSGDASSVKFLVDGTDPTVANAALNSAAQIWKDYISVQAQEHANGNGQIADRSEPSMTTSIRYNPGMESSVFSIPGLIALIVQNITIMLSAFTLVREREKGTIEQLMVTPIKAPELIFGKLIPYIIIGYIGFLFSLTICILLFGVHIAGSLPLLLLLGLLFVLCTLSIGILISTIAKTQVQAMNYTSLILLPSVLLSGFIFPREAMPFGIEIVSYVIPLTYFIEITRGVMVKGVGLDFLSTQVAILCAFTLAMLLIASMRFKKTLD</sequence>
<dbReference type="Proteomes" id="UP001248709">
    <property type="component" value="Unassembled WGS sequence"/>
</dbReference>
<evidence type="ECO:0000256" key="5">
    <source>
        <dbReference type="ARBA" id="ARBA00022692"/>
    </source>
</evidence>
<evidence type="ECO:0000313" key="10">
    <source>
        <dbReference type="EMBL" id="MDT3424759.1"/>
    </source>
</evidence>
<dbReference type="PROSITE" id="PS51012">
    <property type="entry name" value="ABC_TM2"/>
    <property type="match status" value="1"/>
</dbReference>
<comment type="caution">
    <text evidence="10">The sequence shown here is derived from an EMBL/GenBank/DDBJ whole genome shotgun (WGS) entry which is preliminary data.</text>
</comment>
<evidence type="ECO:0000256" key="4">
    <source>
        <dbReference type="ARBA" id="ARBA00022475"/>
    </source>
</evidence>
<feature type="transmembrane region" description="Helical" evidence="8">
    <location>
        <begin position="195"/>
        <end position="218"/>
    </location>
</feature>
<name>A0ABU3H1R6_9BACL</name>
<dbReference type="RefSeq" id="WP_312000650.1">
    <property type="nucleotide sequence ID" value="NZ_JAUSUY010000001.1"/>
</dbReference>
<feature type="transmembrane region" description="Helical" evidence="8">
    <location>
        <begin position="305"/>
        <end position="324"/>
    </location>
</feature>
<dbReference type="Gene3D" id="3.40.1710.10">
    <property type="entry name" value="abc type-2 transporter like domain"/>
    <property type="match status" value="1"/>
</dbReference>
<evidence type="ECO:0000256" key="1">
    <source>
        <dbReference type="ARBA" id="ARBA00004651"/>
    </source>
</evidence>
<feature type="transmembrane region" description="Helical" evidence="8">
    <location>
        <begin position="35"/>
        <end position="55"/>
    </location>
</feature>
<evidence type="ECO:0000259" key="9">
    <source>
        <dbReference type="PROSITE" id="PS51012"/>
    </source>
</evidence>
<evidence type="ECO:0000256" key="6">
    <source>
        <dbReference type="ARBA" id="ARBA00022989"/>
    </source>
</evidence>
<feature type="domain" description="ABC transmembrane type-2" evidence="9">
    <location>
        <begin position="147"/>
        <end position="387"/>
    </location>
</feature>